<evidence type="ECO:0000313" key="2">
    <source>
        <dbReference type="EMBL" id="QYT04714.1"/>
    </source>
</evidence>
<reference evidence="2 3" key="1">
    <citation type="journal article" date="2021" name="BMC Genomics">
        <title>Telomere-to-telomere genome assembly of asparaginase-producing Trichoderma simmonsii.</title>
        <authorList>
            <person name="Chung D."/>
            <person name="Kwon Y.M."/>
            <person name="Yang Y."/>
        </authorList>
    </citation>
    <scope>NUCLEOTIDE SEQUENCE [LARGE SCALE GENOMIC DNA]</scope>
    <source>
        <strain evidence="2 3">GH-Sj1</strain>
    </source>
</reference>
<dbReference type="EMBL" id="CP075869">
    <property type="protein sequence ID" value="QYT04714.1"/>
    <property type="molecule type" value="Genomic_DNA"/>
</dbReference>
<feature type="transmembrane region" description="Helical" evidence="1">
    <location>
        <begin position="34"/>
        <end position="56"/>
    </location>
</feature>
<accession>A0A8G0LNS2</accession>
<dbReference type="AlphaFoldDB" id="A0A8G0LNS2"/>
<gene>
    <name evidence="2" type="ORF">H0G86_011618</name>
</gene>
<keyword evidence="3" id="KW-1185">Reference proteome</keyword>
<evidence type="ECO:0000313" key="3">
    <source>
        <dbReference type="Proteomes" id="UP000826661"/>
    </source>
</evidence>
<protein>
    <submittedName>
        <fullName evidence="2">Uncharacterized protein</fullName>
    </submittedName>
</protein>
<organism evidence="2 3">
    <name type="scientific">Trichoderma simmonsii</name>
    <dbReference type="NCBI Taxonomy" id="1491479"/>
    <lineage>
        <taxon>Eukaryota</taxon>
        <taxon>Fungi</taxon>
        <taxon>Dikarya</taxon>
        <taxon>Ascomycota</taxon>
        <taxon>Pezizomycotina</taxon>
        <taxon>Sordariomycetes</taxon>
        <taxon>Hypocreomycetidae</taxon>
        <taxon>Hypocreales</taxon>
        <taxon>Hypocreaceae</taxon>
        <taxon>Trichoderma</taxon>
    </lineage>
</organism>
<sequence length="134" mass="15772">MEMGWEEIMCLFTAYNDDMTAEAQRRFLLSLPLYYFYVEFFICWCLGAGVRMRCGLHAWNGLYMKSFRKQCRLSRYRQYTAIETITFFLICFSYISTLHLPSGCLITHTERIICLIINHMQDLGTNAAQLESNS</sequence>
<evidence type="ECO:0000256" key="1">
    <source>
        <dbReference type="SAM" id="Phobius"/>
    </source>
</evidence>
<name>A0A8G0LNS2_9HYPO</name>
<keyword evidence="1" id="KW-0472">Membrane</keyword>
<keyword evidence="1" id="KW-0812">Transmembrane</keyword>
<keyword evidence="1" id="KW-1133">Transmembrane helix</keyword>
<feature type="transmembrane region" description="Helical" evidence="1">
    <location>
        <begin position="76"/>
        <end position="95"/>
    </location>
</feature>
<dbReference type="Proteomes" id="UP000826661">
    <property type="component" value="Chromosome VI"/>
</dbReference>
<proteinExistence type="predicted"/>